<dbReference type="Pfam" id="PF01229">
    <property type="entry name" value="Glyco_hydro_39"/>
    <property type="match status" value="1"/>
</dbReference>
<keyword evidence="3" id="KW-0326">Glycosidase</keyword>
<keyword evidence="2" id="KW-0378">Hydrolase</keyword>
<dbReference type="GO" id="GO:0016798">
    <property type="term" value="F:hydrolase activity, acting on glycosyl bonds"/>
    <property type="evidence" value="ECO:0007669"/>
    <property type="project" value="UniProtKB-KW"/>
</dbReference>
<evidence type="ECO:0000256" key="3">
    <source>
        <dbReference type="ARBA" id="ARBA00023295"/>
    </source>
</evidence>
<sequence length="438" mass="49718">MQDYYCSIKKIFFNGVLLLSVLFAGCNSDESEIEEAQVVIDFSTPVTNVKSMSGFLHGIGPDRPSDSLLTPLAPKLLRSGTRFFESYQRKKALFNDAKQILVISGLWYHGPGKGFSVMPFDDYNVYENFLIDVAAQTKGEVIYDVWNEPDVGFVWTGTKEQFYECFKFTTEVLRRELGSKAVISAPSTHWIPEWIEGFAEYCEKERIAPDIFSFHELYETESPTSVREHLQHLRYDVINKKPFLQSNIKEIQVNEYGYQGSQHTPAMILGYLYNLEKGEADGACRACWREDGLSSCWNGTIGGLLTYGDLEPRAAWWTHKLYTESTNNRVFSQGNVPYVSNFAYISNNTPKIVIANSNSKKSINHFQIKIEGLQSVTTIPKDSVLVKFMSIPNTNTLPNSGLEILSEGYYKIHNDMLNINIDNIHSLANYVLEINPSN</sequence>
<dbReference type="InterPro" id="IPR049166">
    <property type="entry name" value="GH39_cat"/>
</dbReference>
<comment type="similarity">
    <text evidence="1">Belongs to the glycosyl hydrolase 39 family.</text>
</comment>
<evidence type="ECO:0000259" key="4">
    <source>
        <dbReference type="Pfam" id="PF01229"/>
    </source>
</evidence>
<proteinExistence type="inferred from homology"/>
<organism evidence="5">
    <name type="scientific">Roseihalotalea indica</name>
    <dbReference type="NCBI Taxonomy" id="2867963"/>
    <lineage>
        <taxon>Bacteria</taxon>
        <taxon>Pseudomonadati</taxon>
        <taxon>Bacteroidota</taxon>
        <taxon>Cytophagia</taxon>
        <taxon>Cytophagales</taxon>
        <taxon>Catalimonadaceae</taxon>
        <taxon>Roseihalotalea</taxon>
    </lineage>
</organism>
<evidence type="ECO:0000256" key="2">
    <source>
        <dbReference type="ARBA" id="ARBA00022801"/>
    </source>
</evidence>
<dbReference type="InterPro" id="IPR017853">
    <property type="entry name" value="GH"/>
</dbReference>
<reference evidence="5" key="1">
    <citation type="journal article" date="2023" name="Comput. Struct. Biotechnol. J.">
        <title>Discovery of a novel marine Bacteroidetes with a rich repertoire of carbohydrate-active enzymes.</title>
        <authorList>
            <person name="Chen B."/>
            <person name="Liu G."/>
            <person name="Chen Q."/>
            <person name="Wang H."/>
            <person name="Liu L."/>
            <person name="Tang K."/>
        </authorList>
    </citation>
    <scope>NUCLEOTIDE SEQUENCE</scope>
    <source>
        <strain evidence="5">TK19036</strain>
    </source>
</reference>
<accession>A0AA49JJX4</accession>
<evidence type="ECO:0000313" key="5">
    <source>
        <dbReference type="EMBL" id="WKN40034.1"/>
    </source>
</evidence>
<dbReference type="EMBL" id="CP120682">
    <property type="protein sequence ID" value="WKN40034.1"/>
    <property type="molecule type" value="Genomic_DNA"/>
</dbReference>
<gene>
    <name evidence="5" type="ORF">K4G66_15175</name>
</gene>
<dbReference type="SUPFAM" id="SSF51445">
    <property type="entry name" value="(Trans)glycosidases"/>
    <property type="match status" value="1"/>
</dbReference>
<reference evidence="5" key="2">
    <citation type="journal article" date="2024" name="Antonie Van Leeuwenhoek">
        <title>Roseihalotalea indica gen. nov., sp. nov., a halophilic Bacteroidetes from mesopelagic Southwest Indian Ocean with higher carbohydrate metabolic potential.</title>
        <authorList>
            <person name="Chen B."/>
            <person name="Zhang M."/>
            <person name="Lin D."/>
            <person name="Ye J."/>
            <person name="Tang K."/>
        </authorList>
    </citation>
    <scope>NUCLEOTIDE SEQUENCE</scope>
    <source>
        <strain evidence="5">TK19036</strain>
    </source>
</reference>
<dbReference type="Gene3D" id="3.20.20.80">
    <property type="entry name" value="Glycosidases"/>
    <property type="match status" value="1"/>
</dbReference>
<name>A0AA49JJX4_9BACT</name>
<evidence type="ECO:0000256" key="1">
    <source>
        <dbReference type="ARBA" id="ARBA00008875"/>
    </source>
</evidence>
<dbReference type="AlphaFoldDB" id="A0AA49JJX4"/>
<protein>
    <recommendedName>
        <fullName evidence="4">Glycosyl hydrolases family 39 N-terminal catalytic domain-containing protein</fullName>
    </recommendedName>
</protein>
<feature type="domain" description="Glycosyl hydrolases family 39 N-terminal catalytic" evidence="4">
    <location>
        <begin position="142"/>
        <end position="229"/>
    </location>
</feature>